<proteinExistence type="predicted"/>
<dbReference type="Proteomes" id="UP000436088">
    <property type="component" value="Unassembled WGS sequence"/>
</dbReference>
<sequence>MLSEQSSPKSATLLRFSEVPGTPLMIVQRSSAAKQHPRTSYDSNTHRSLYWRKFDNAFMRPMFGGRGLFRSFPAPQLKGVNIIYLNYTEKLRDNTSLCSELISNMPTSCKVFLFSARSLNRNGFCNVSYKVNLSRR</sequence>
<comment type="caution">
    <text evidence="1">The sequence shown here is derived from an EMBL/GenBank/DDBJ whole genome shotgun (WGS) entry which is preliminary data.</text>
</comment>
<reference evidence="1" key="1">
    <citation type="submission" date="2019-09" db="EMBL/GenBank/DDBJ databases">
        <title>Draft genome information of white flower Hibiscus syriacus.</title>
        <authorList>
            <person name="Kim Y.-M."/>
        </authorList>
    </citation>
    <scope>NUCLEOTIDE SEQUENCE [LARGE SCALE GENOMIC DNA]</scope>
    <source>
        <strain evidence="1">YM2019G1</strain>
    </source>
</reference>
<gene>
    <name evidence="1" type="ORF">F3Y22_tig00111403pilonHSYRG00109</name>
</gene>
<dbReference type="EMBL" id="VEPZ02001332">
    <property type="protein sequence ID" value="KAE8678591.1"/>
    <property type="molecule type" value="Genomic_DNA"/>
</dbReference>
<keyword evidence="2" id="KW-1185">Reference proteome</keyword>
<evidence type="ECO:0000313" key="1">
    <source>
        <dbReference type="EMBL" id="KAE8678591.1"/>
    </source>
</evidence>
<dbReference type="AlphaFoldDB" id="A0A6A2XQ41"/>
<protein>
    <submittedName>
        <fullName evidence="1">Uncharacterized protein</fullName>
    </submittedName>
</protein>
<name>A0A6A2XQ41_HIBSY</name>
<accession>A0A6A2XQ41</accession>
<organism evidence="1 2">
    <name type="scientific">Hibiscus syriacus</name>
    <name type="common">Rose of Sharon</name>
    <dbReference type="NCBI Taxonomy" id="106335"/>
    <lineage>
        <taxon>Eukaryota</taxon>
        <taxon>Viridiplantae</taxon>
        <taxon>Streptophyta</taxon>
        <taxon>Embryophyta</taxon>
        <taxon>Tracheophyta</taxon>
        <taxon>Spermatophyta</taxon>
        <taxon>Magnoliopsida</taxon>
        <taxon>eudicotyledons</taxon>
        <taxon>Gunneridae</taxon>
        <taxon>Pentapetalae</taxon>
        <taxon>rosids</taxon>
        <taxon>malvids</taxon>
        <taxon>Malvales</taxon>
        <taxon>Malvaceae</taxon>
        <taxon>Malvoideae</taxon>
        <taxon>Hibiscus</taxon>
    </lineage>
</organism>
<evidence type="ECO:0000313" key="2">
    <source>
        <dbReference type="Proteomes" id="UP000436088"/>
    </source>
</evidence>